<keyword evidence="2" id="KW-1185">Reference proteome</keyword>
<name>A0ABY9RC89_9FLAO</name>
<evidence type="ECO:0000313" key="1">
    <source>
        <dbReference type="EMBL" id="WMW78764.1"/>
    </source>
</evidence>
<dbReference type="PANTHER" id="PTHR36452">
    <property type="entry name" value="CHROMOSOME 12, WHOLE GENOME SHOTGUN SEQUENCE"/>
    <property type="match status" value="1"/>
</dbReference>
<dbReference type="InterPro" id="IPR015996">
    <property type="entry name" value="UCP028451"/>
</dbReference>
<proteinExistence type="predicted"/>
<dbReference type="PANTHER" id="PTHR36452:SF1">
    <property type="entry name" value="DUF2461 DOMAIN-CONTAINING PROTEIN"/>
    <property type="match status" value="1"/>
</dbReference>
<sequence>MMTKLMLDQELFDFLNDLQANNNREWFAANKKQFQLQEQKAKSFFESIYSKLEQVDSIEKMQIFRIYRDVRFSKDKSPYKNHFSVGFSRTKPLLRGGMYLHIENNASFVGGGFWAPNADDLFRIRKEIELDASELNAIISADTFVTYFSCLKGEELKTAPKGFDKTHEAIALIRKKQFLLTRNFTNKEVLSPNFSEEVIQTFCAMRPFFDYMSDVLTTDLNGESLY</sequence>
<dbReference type="EMBL" id="CP133721">
    <property type="protein sequence ID" value="WMW78764.1"/>
    <property type="molecule type" value="Genomic_DNA"/>
</dbReference>
<protein>
    <submittedName>
        <fullName evidence="1">DUF2461 domain-containing protein</fullName>
    </submittedName>
</protein>
<evidence type="ECO:0000313" key="2">
    <source>
        <dbReference type="Proteomes" id="UP001180481"/>
    </source>
</evidence>
<dbReference type="NCBIfam" id="TIGR02453">
    <property type="entry name" value="TIGR02453 family protein"/>
    <property type="match status" value="1"/>
</dbReference>
<gene>
    <name evidence="1" type="ORF">RF683_04795</name>
</gene>
<dbReference type="PIRSF" id="PIRSF028451">
    <property type="entry name" value="UCP028451"/>
    <property type="match status" value="1"/>
</dbReference>
<accession>A0ABY9RC89</accession>
<dbReference type="Proteomes" id="UP001180481">
    <property type="component" value="Chromosome"/>
</dbReference>
<reference evidence="1" key="1">
    <citation type="submission" date="2023-09" db="EMBL/GenBank/DDBJ databases">
        <title>Flavobacterium sp. 20NA77.7 isolated from freshwater.</title>
        <authorList>
            <person name="Le V."/>
            <person name="Ko S.-R."/>
            <person name="Ahn C.-Y."/>
            <person name="Oh H.-M."/>
        </authorList>
    </citation>
    <scope>NUCLEOTIDE SEQUENCE</scope>
    <source>
        <strain evidence="1">20NA77.7</strain>
    </source>
</reference>
<organism evidence="1 2">
    <name type="scientific">Flavobacterium nakdongensis</name>
    <dbReference type="NCBI Taxonomy" id="3073563"/>
    <lineage>
        <taxon>Bacteria</taxon>
        <taxon>Pseudomonadati</taxon>
        <taxon>Bacteroidota</taxon>
        <taxon>Flavobacteriia</taxon>
        <taxon>Flavobacteriales</taxon>
        <taxon>Flavobacteriaceae</taxon>
        <taxon>Flavobacterium</taxon>
    </lineage>
</organism>
<dbReference type="InterPro" id="IPR012808">
    <property type="entry name" value="CHP02453"/>
</dbReference>
<dbReference type="Pfam" id="PF09365">
    <property type="entry name" value="DUF2461"/>
    <property type="match status" value="1"/>
</dbReference>